<gene>
    <name evidence="2" type="ORF">HYN43_014245</name>
</gene>
<proteinExistence type="predicted"/>
<keyword evidence="1" id="KW-0812">Transmembrane</keyword>
<dbReference type="OrthoDB" id="798829at2"/>
<sequence>MFACLPLFGLLLPDAATLITGSFNNLSPVRIYIECFLLLFIVLCTLRIAQISKAQNAASTEL</sequence>
<evidence type="ECO:0000313" key="2">
    <source>
        <dbReference type="EMBL" id="AYL96384.1"/>
    </source>
</evidence>
<evidence type="ECO:0000313" key="3">
    <source>
        <dbReference type="Proteomes" id="UP000270046"/>
    </source>
</evidence>
<keyword evidence="3" id="KW-1185">Reference proteome</keyword>
<name>A0A494VNV8_9SPHI</name>
<dbReference type="KEGG" id="muh:HYN43_014245"/>
<dbReference type="EMBL" id="CP032869">
    <property type="protein sequence ID" value="AYL96384.1"/>
    <property type="molecule type" value="Genomic_DNA"/>
</dbReference>
<dbReference type="AlphaFoldDB" id="A0A494VNV8"/>
<protein>
    <submittedName>
        <fullName evidence="2">Uncharacterized protein</fullName>
    </submittedName>
</protein>
<accession>A0A494VNV8</accession>
<feature type="transmembrane region" description="Helical" evidence="1">
    <location>
        <begin position="31"/>
        <end position="49"/>
    </location>
</feature>
<organism evidence="2 3">
    <name type="scientific">Mucilaginibacter celer</name>
    <dbReference type="NCBI Taxonomy" id="2305508"/>
    <lineage>
        <taxon>Bacteria</taxon>
        <taxon>Pseudomonadati</taxon>
        <taxon>Bacteroidota</taxon>
        <taxon>Sphingobacteriia</taxon>
        <taxon>Sphingobacteriales</taxon>
        <taxon>Sphingobacteriaceae</taxon>
        <taxon>Mucilaginibacter</taxon>
    </lineage>
</organism>
<reference evidence="2 3" key="1">
    <citation type="submission" date="2018-10" db="EMBL/GenBank/DDBJ databases">
        <title>Genome sequencing of Mucilaginibacter sp. HYN0043.</title>
        <authorList>
            <person name="Kim M."/>
            <person name="Yi H."/>
        </authorList>
    </citation>
    <scope>NUCLEOTIDE SEQUENCE [LARGE SCALE GENOMIC DNA]</scope>
    <source>
        <strain evidence="2 3">HYN0043</strain>
    </source>
</reference>
<keyword evidence="1" id="KW-0472">Membrane</keyword>
<dbReference type="Proteomes" id="UP000270046">
    <property type="component" value="Chromosome"/>
</dbReference>
<keyword evidence="1" id="KW-1133">Transmembrane helix</keyword>
<evidence type="ECO:0000256" key="1">
    <source>
        <dbReference type="SAM" id="Phobius"/>
    </source>
</evidence>